<protein>
    <submittedName>
        <fullName evidence="1">Chaperonin 10-like protein</fullName>
    </submittedName>
</protein>
<evidence type="ECO:0000313" key="2">
    <source>
        <dbReference type="Proteomes" id="UP000790377"/>
    </source>
</evidence>
<gene>
    <name evidence="1" type="ORF">BJ138DRAFT_1141109</name>
</gene>
<dbReference type="Proteomes" id="UP000790377">
    <property type="component" value="Unassembled WGS sequence"/>
</dbReference>
<dbReference type="EMBL" id="MU267597">
    <property type="protein sequence ID" value="KAH7915701.1"/>
    <property type="molecule type" value="Genomic_DNA"/>
</dbReference>
<name>A0ACB8AQN9_9AGAM</name>
<evidence type="ECO:0000313" key="1">
    <source>
        <dbReference type="EMBL" id="KAH7915701.1"/>
    </source>
</evidence>
<organism evidence="1 2">
    <name type="scientific">Hygrophoropsis aurantiaca</name>
    <dbReference type="NCBI Taxonomy" id="72124"/>
    <lineage>
        <taxon>Eukaryota</taxon>
        <taxon>Fungi</taxon>
        <taxon>Dikarya</taxon>
        <taxon>Basidiomycota</taxon>
        <taxon>Agaricomycotina</taxon>
        <taxon>Agaricomycetes</taxon>
        <taxon>Agaricomycetidae</taxon>
        <taxon>Boletales</taxon>
        <taxon>Coniophorineae</taxon>
        <taxon>Hygrophoropsidaceae</taxon>
        <taxon>Hygrophoropsis</taxon>
    </lineage>
</organism>
<sequence>MSTHTGIATTSKGVVQIIEVDTQKPPFGHVLVKVSHTAIIPLDTYMSDHGRVLTESDYPMVLGFNVSGVIAEVGSGVEDLAVGDRIAAMGVRSASKGLQEYAILSRDSCAKIPDNLTLEEAATIPDNFITAFYTLFDGLGLPIPTFPISAPPPRADTPILIYGAGATSGHYCIQLLSLAGYKNIIATASTKHHPLLRSLGAQHVVDYRDADLSDKILFAAGGKVTLAVDCISARGTLGRLAKVMSADSSVALLLPVKEGDSVAASESGQMWMEVPADWNPFAPTVKLIGVRTLLYQENEYMRDNLMQKILPYLLREKIIEPNRVRLFEHGTLKERADAALELVRSGQVSGEKPVVKVQDV</sequence>
<keyword evidence="2" id="KW-1185">Reference proteome</keyword>
<accession>A0ACB8AQN9</accession>
<proteinExistence type="predicted"/>
<reference evidence="1" key="1">
    <citation type="journal article" date="2021" name="New Phytol.">
        <title>Evolutionary innovations through gain and loss of genes in the ectomycorrhizal Boletales.</title>
        <authorList>
            <person name="Wu G."/>
            <person name="Miyauchi S."/>
            <person name="Morin E."/>
            <person name="Kuo A."/>
            <person name="Drula E."/>
            <person name="Varga T."/>
            <person name="Kohler A."/>
            <person name="Feng B."/>
            <person name="Cao Y."/>
            <person name="Lipzen A."/>
            <person name="Daum C."/>
            <person name="Hundley H."/>
            <person name="Pangilinan J."/>
            <person name="Johnson J."/>
            <person name="Barry K."/>
            <person name="LaButti K."/>
            <person name="Ng V."/>
            <person name="Ahrendt S."/>
            <person name="Min B."/>
            <person name="Choi I.G."/>
            <person name="Park H."/>
            <person name="Plett J.M."/>
            <person name="Magnuson J."/>
            <person name="Spatafora J.W."/>
            <person name="Nagy L.G."/>
            <person name="Henrissat B."/>
            <person name="Grigoriev I.V."/>
            <person name="Yang Z.L."/>
            <person name="Xu J."/>
            <person name="Martin F.M."/>
        </authorList>
    </citation>
    <scope>NUCLEOTIDE SEQUENCE</scope>
    <source>
        <strain evidence="1">ATCC 28755</strain>
    </source>
</reference>
<comment type="caution">
    <text evidence="1">The sequence shown here is derived from an EMBL/GenBank/DDBJ whole genome shotgun (WGS) entry which is preliminary data.</text>
</comment>